<dbReference type="Gene3D" id="3.30.1540.20">
    <property type="entry name" value="MutL, C-terminal domain, dimerisation subdomain"/>
    <property type="match status" value="1"/>
</dbReference>
<dbReference type="InterPro" id="IPR002099">
    <property type="entry name" value="MutL/Mlh/PMS"/>
</dbReference>
<dbReference type="Gene3D" id="3.30.565.10">
    <property type="entry name" value="Histidine kinase-like ATPase, C-terminal domain"/>
    <property type="match status" value="1"/>
</dbReference>
<evidence type="ECO:0000313" key="6">
    <source>
        <dbReference type="Proteomes" id="UP000005627"/>
    </source>
</evidence>
<evidence type="ECO:0000256" key="2">
    <source>
        <dbReference type="ARBA" id="ARBA00022763"/>
    </source>
</evidence>
<dbReference type="SMART" id="SM01340">
    <property type="entry name" value="DNA_mis_repair"/>
    <property type="match status" value="1"/>
</dbReference>
<accession>G8ZMX1</accession>
<dbReference type="SMART" id="SM00853">
    <property type="entry name" value="MutL_C"/>
    <property type="match status" value="1"/>
</dbReference>
<dbReference type="PROSITE" id="PS00058">
    <property type="entry name" value="DNA_MISMATCH_REPAIR_1"/>
    <property type="match status" value="1"/>
</dbReference>
<dbReference type="STRING" id="1076872.G8ZMX1"/>
<dbReference type="InterPro" id="IPR042121">
    <property type="entry name" value="MutL_C_regsub"/>
</dbReference>
<dbReference type="GO" id="GO:0007131">
    <property type="term" value="P:reciprocal meiotic recombination"/>
    <property type="evidence" value="ECO:0007669"/>
    <property type="project" value="EnsemblFungi"/>
</dbReference>
<dbReference type="eggNOG" id="KOG1977">
    <property type="taxonomic scope" value="Eukaryota"/>
</dbReference>
<evidence type="ECO:0008006" key="7">
    <source>
        <dbReference type="Google" id="ProtNLM"/>
    </source>
</evidence>
<dbReference type="InterPro" id="IPR014762">
    <property type="entry name" value="DNA_mismatch_repair_CS"/>
</dbReference>
<dbReference type="KEGG" id="tdl:TDEL_0A06330"/>
<reference evidence="5 6" key="1">
    <citation type="journal article" date="2011" name="Proc. Natl. Acad. Sci. U.S.A.">
        <title>Evolutionary erosion of yeast sex chromosomes by mating-type switching accidents.</title>
        <authorList>
            <person name="Gordon J.L."/>
            <person name="Armisen D."/>
            <person name="Proux-Wera E."/>
            <person name="Oheigeartaigh S.S."/>
            <person name="Byrne K.P."/>
            <person name="Wolfe K.H."/>
        </authorList>
    </citation>
    <scope>NUCLEOTIDE SEQUENCE [LARGE SCALE GENOMIC DNA]</scope>
    <source>
        <strain evidence="6">ATCC 10662 / CBS 1146 / NBRC 0425 / NCYC 2629 / NRRL Y-866</strain>
    </source>
</reference>
<dbReference type="EMBL" id="HE616742">
    <property type="protein sequence ID" value="CCE89965.1"/>
    <property type="molecule type" value="Genomic_DNA"/>
</dbReference>
<dbReference type="NCBIfam" id="TIGR00585">
    <property type="entry name" value="mutl"/>
    <property type="match status" value="1"/>
</dbReference>
<evidence type="ECO:0000313" key="5">
    <source>
        <dbReference type="EMBL" id="CCE89965.1"/>
    </source>
</evidence>
<dbReference type="InterPro" id="IPR036890">
    <property type="entry name" value="HATPase_C_sf"/>
</dbReference>
<dbReference type="GeneID" id="11502539"/>
<dbReference type="GO" id="GO:0000710">
    <property type="term" value="P:meiotic mismatch repair"/>
    <property type="evidence" value="ECO:0007669"/>
    <property type="project" value="EnsemblFungi"/>
</dbReference>
<dbReference type="OrthoDB" id="429932at2759"/>
<evidence type="ECO:0000259" key="3">
    <source>
        <dbReference type="SMART" id="SM00853"/>
    </source>
</evidence>
<keyword evidence="2" id="KW-0227">DNA damage</keyword>
<dbReference type="Pfam" id="PF13589">
    <property type="entry name" value="HATPase_c_3"/>
    <property type="match status" value="1"/>
</dbReference>
<dbReference type="GO" id="GO:0140664">
    <property type="term" value="F:ATP-dependent DNA damage sensor activity"/>
    <property type="evidence" value="ECO:0007669"/>
    <property type="project" value="InterPro"/>
</dbReference>
<protein>
    <recommendedName>
        <fullName evidence="7">MutL C-terminal dimerisation domain-containing protein</fullName>
    </recommendedName>
</protein>
<name>G8ZMX1_TORDE</name>
<dbReference type="PANTHER" id="PTHR10073">
    <property type="entry name" value="DNA MISMATCH REPAIR PROTEIN MLH, PMS, MUTL"/>
    <property type="match status" value="1"/>
</dbReference>
<organism evidence="5 6">
    <name type="scientific">Torulaspora delbrueckii</name>
    <name type="common">Yeast</name>
    <name type="synonym">Candida colliculosa</name>
    <dbReference type="NCBI Taxonomy" id="4950"/>
    <lineage>
        <taxon>Eukaryota</taxon>
        <taxon>Fungi</taxon>
        <taxon>Dikarya</taxon>
        <taxon>Ascomycota</taxon>
        <taxon>Saccharomycotina</taxon>
        <taxon>Saccharomycetes</taxon>
        <taxon>Saccharomycetales</taxon>
        <taxon>Saccharomycetaceae</taxon>
        <taxon>Torulaspora</taxon>
    </lineage>
</organism>
<dbReference type="FunCoup" id="G8ZMX1">
    <property type="interactions" value="521"/>
</dbReference>
<evidence type="ECO:0000259" key="4">
    <source>
        <dbReference type="SMART" id="SM01340"/>
    </source>
</evidence>
<dbReference type="GO" id="GO:0016887">
    <property type="term" value="F:ATP hydrolysis activity"/>
    <property type="evidence" value="ECO:0007669"/>
    <property type="project" value="InterPro"/>
</dbReference>
<dbReference type="SUPFAM" id="SSF55874">
    <property type="entry name" value="ATPase domain of HSP90 chaperone/DNA topoisomerase II/histidine kinase"/>
    <property type="match status" value="1"/>
</dbReference>
<dbReference type="Proteomes" id="UP000005627">
    <property type="component" value="Chromosome 1"/>
</dbReference>
<dbReference type="Gene3D" id="3.30.230.10">
    <property type="match status" value="1"/>
</dbReference>
<dbReference type="SUPFAM" id="SSF118116">
    <property type="entry name" value="DNA mismatch repair protein MutL"/>
    <property type="match status" value="1"/>
</dbReference>
<dbReference type="InParanoid" id="G8ZMX1"/>
<dbReference type="InterPro" id="IPR014721">
    <property type="entry name" value="Ribsml_uS5_D2-typ_fold_subgr"/>
</dbReference>
<dbReference type="InterPro" id="IPR014790">
    <property type="entry name" value="MutL_C"/>
</dbReference>
<dbReference type="InterPro" id="IPR038973">
    <property type="entry name" value="MutL/Mlh/Pms-like"/>
</dbReference>
<dbReference type="InterPro" id="IPR013507">
    <property type="entry name" value="DNA_mismatch_S5_2-like"/>
</dbReference>
<dbReference type="AlphaFoldDB" id="G8ZMX1"/>
<dbReference type="Gene3D" id="3.30.1370.100">
    <property type="entry name" value="MutL, C-terminal domain, regulatory subdomain"/>
    <property type="match status" value="1"/>
</dbReference>
<dbReference type="GO" id="GO:0005524">
    <property type="term" value="F:ATP binding"/>
    <property type="evidence" value="ECO:0007669"/>
    <property type="project" value="InterPro"/>
</dbReference>
<feature type="domain" description="DNA mismatch repair protein S5" evidence="4">
    <location>
        <begin position="230"/>
        <end position="363"/>
    </location>
</feature>
<sequence length="723" mass="81900">MMASIHKLDPNVQKILKSQAFTVSMASAVTEVVQNSLDAQANQVDISIDIGKLSFTVSDNGVGMIPGDLNRLGAHNSTSKINTLRDLANLKTYGFRGEALFCISSVSHMIVVSKVKEYNSTWIRRLPNSATMLSVEPREDDISVPLDSGTTVVVQDLLHNIPVRRKILQNEPAFKTYMSLKENLFQLLILHPELQLTVRYINDAEERHQLFASKQISSHMKPYEKLSLTFLNTFGSVVPIESLKKVSVDFKDFRLNGIISKVAVRVRDYQLIYINGRRYHNASFLRTLENMFQAAGFGNDESNKTSVKSVGRPYTCHALIIIDIRCPLVTDDLMQDPSKKILLSSQADVIHPLILKVVESFLSHQGYVPFSHVTADGENINNKLLKTPQASSQSVSTVLDSKIRMAKINNREIEGRVLKTSISGRGYQKLRPSIEKVFLGRKSITHDLKDRFLRDTSQIPERIEQISFSNNHTIDRTQLNDAEIINQVGKKFILARIWPHGKVKHPTLIIVDQHASDERIKLETYLESFIHEVLGHTIQSQPIHNCRIGISATETELFRHFEKEFNTWGIFYYLTSNPLEGSYLEVKSLPVILSEKADGDIGYLKRALQQIAEDLKSFKKLPIVNKKEDPFSTIEWWKYVSCIPVVFREIFNSKACRSAIMFGDSLTKVECTSILKELTKCWLPFQCAHGRPSMIPLAELKQGSNLLIEREITAALPDYETSE</sequence>
<dbReference type="RefSeq" id="XP_003679176.1">
    <property type="nucleotide sequence ID" value="XM_003679128.1"/>
</dbReference>
<dbReference type="GO" id="GO:0030983">
    <property type="term" value="F:mismatched DNA binding"/>
    <property type="evidence" value="ECO:0007669"/>
    <property type="project" value="InterPro"/>
</dbReference>
<dbReference type="InterPro" id="IPR042120">
    <property type="entry name" value="MutL_C_dimsub"/>
</dbReference>
<gene>
    <name evidence="5" type="primary">TDEL0A06330</name>
    <name evidence="5" type="ORF">TDEL_0A06330</name>
</gene>
<evidence type="ECO:0000256" key="1">
    <source>
        <dbReference type="ARBA" id="ARBA00006082"/>
    </source>
</evidence>
<comment type="similarity">
    <text evidence="1">Belongs to the DNA mismatch repair MutL/HexB family.</text>
</comment>
<dbReference type="GO" id="GO:0097587">
    <property type="term" value="C:MutLgamma complex"/>
    <property type="evidence" value="ECO:0007669"/>
    <property type="project" value="EnsemblFungi"/>
</dbReference>
<feature type="domain" description="MutL C-terminal dimerisation" evidence="3">
    <location>
        <begin position="484"/>
        <end position="666"/>
    </location>
</feature>
<keyword evidence="6" id="KW-1185">Reference proteome</keyword>
<dbReference type="PANTHER" id="PTHR10073:SF47">
    <property type="entry name" value="DNA MISMATCH REPAIR PROTEIN MLH3"/>
    <property type="match status" value="1"/>
</dbReference>
<proteinExistence type="inferred from homology"/>
<dbReference type="GO" id="GO:0005634">
    <property type="term" value="C:nucleus"/>
    <property type="evidence" value="ECO:0007669"/>
    <property type="project" value="EnsemblFungi"/>
</dbReference>
<dbReference type="InterPro" id="IPR037198">
    <property type="entry name" value="MutL_C_sf"/>
</dbReference>
<dbReference type="HOGENOM" id="CLU_005415_1_0_1"/>